<reference evidence="1" key="1">
    <citation type="submission" date="2021-03" db="EMBL/GenBank/DDBJ databases">
        <authorList>
            <consortium name="DOE Joint Genome Institute"/>
            <person name="Ahrendt S."/>
            <person name="Looney B.P."/>
            <person name="Miyauchi S."/>
            <person name="Morin E."/>
            <person name="Drula E."/>
            <person name="Courty P.E."/>
            <person name="Chicoki N."/>
            <person name="Fauchery L."/>
            <person name="Kohler A."/>
            <person name="Kuo A."/>
            <person name="Labutti K."/>
            <person name="Pangilinan J."/>
            <person name="Lipzen A."/>
            <person name="Riley R."/>
            <person name="Andreopoulos W."/>
            <person name="He G."/>
            <person name="Johnson J."/>
            <person name="Barry K.W."/>
            <person name="Grigoriev I.V."/>
            <person name="Nagy L."/>
            <person name="Hibbett D."/>
            <person name="Henrissat B."/>
            <person name="Matheny P.B."/>
            <person name="Labbe J."/>
            <person name="Martin F."/>
        </authorList>
    </citation>
    <scope>NUCLEOTIDE SEQUENCE</scope>
    <source>
        <strain evidence="1">HHB10654</strain>
    </source>
</reference>
<dbReference type="Proteomes" id="UP000814140">
    <property type="component" value="Unassembled WGS sequence"/>
</dbReference>
<reference evidence="1" key="2">
    <citation type="journal article" date="2022" name="New Phytol.">
        <title>Evolutionary transition to the ectomycorrhizal habit in the genomes of a hyperdiverse lineage of mushroom-forming fungi.</title>
        <authorList>
            <person name="Looney B."/>
            <person name="Miyauchi S."/>
            <person name="Morin E."/>
            <person name="Drula E."/>
            <person name="Courty P.E."/>
            <person name="Kohler A."/>
            <person name="Kuo A."/>
            <person name="LaButti K."/>
            <person name="Pangilinan J."/>
            <person name="Lipzen A."/>
            <person name="Riley R."/>
            <person name="Andreopoulos W."/>
            <person name="He G."/>
            <person name="Johnson J."/>
            <person name="Nolan M."/>
            <person name="Tritt A."/>
            <person name="Barry K.W."/>
            <person name="Grigoriev I.V."/>
            <person name="Nagy L.G."/>
            <person name="Hibbett D."/>
            <person name="Henrissat B."/>
            <person name="Matheny P.B."/>
            <person name="Labbe J."/>
            <person name="Martin F.M."/>
        </authorList>
    </citation>
    <scope>NUCLEOTIDE SEQUENCE</scope>
    <source>
        <strain evidence="1">HHB10654</strain>
    </source>
</reference>
<evidence type="ECO:0000313" key="2">
    <source>
        <dbReference type="Proteomes" id="UP000814140"/>
    </source>
</evidence>
<gene>
    <name evidence="1" type="ORF">BV25DRAFT_1989450</name>
</gene>
<dbReference type="EMBL" id="MU277196">
    <property type="protein sequence ID" value="KAI0065226.1"/>
    <property type="molecule type" value="Genomic_DNA"/>
</dbReference>
<comment type="caution">
    <text evidence="1">The sequence shown here is derived from an EMBL/GenBank/DDBJ whole genome shotgun (WGS) entry which is preliminary data.</text>
</comment>
<sequence>MDSSPQWQNHKLFVANRGEIAVRIIRTAKRLGLRTIAVYTPSDALSPHVVLADEAVALPDFPEGEGRAYLSIDTQVSVAQAHGATLVHPGYGFLSENAGFARAVQEAGMTFVGPRAETIELMGLKHKARAVARRANVHIVPGTDDGDGLVASVEEALVHAARIGWPVMVKATAGGGGMGLLVCADADELREKFGAIRERAKSMFHNEGVYFERFFPSARHIEVQVFGNGHDKYIHFGERECSLQRRHQKVIEETPSPFFESHPDIRDEICAAATRLCEEMKYSSAGTVEFLVDDRSGAFHFLEMNTRIQVEHPITEQAYPSLDIVEFMLLQADAEYNGSYISAHSDYMRQLPLQSEIYAIEARLYAENPAEEFRPCPGVLQHVDFELRDVPGEDKVDWLRVDTWVYTGSVITPHFDPLLAKLIVTAPTRASALTRLSLALATVRVSGPPNNLEYLRAVCRTETVRSGLATTRWLESFAWTPNVLTVILPGLSMVVQDLHGRPTLLHGIPPSGAMDGRAHSAANILAGNEPNTEALEVIVVRSVECRVKFWVQSVVGVAGGHSSIRVRVITTDDSGVDSSGGWLSTWRRLLVPEDGVLEIRHDDRQKDDDEGGLRVYIAVKGGFPGIPTYLGSKSTSMGLGGYQGRELRSGDQITLGDSRPNQFQAGFKLSSALNPKYPKHMTLHVLAGPQDDAEFITSDGNAKFYNTTWVVSSSSNRMGIRLAPSTSENPILWARQNGGDGGSHPSNILDNAYARGSINVNGDTPVILGCEGPDMGGYVCLCVVVQGDLWKFGQLRAGCTVLFKRVSWRAARRLKAEEDEWIKAVKADCTGLQYFADLERLEKIAEVNARNEAKLLTIHASPNEVRPEVTFRQAGDAAILVEYGHMELDFSLRARVHAFEAAARSKGVESILGFGPCIRSTMCYYDPSTIQQSILLDILVEVEHGLPSSSDEMTFPGRRVTFPIVLDDQWSRNALDRYMRTTRDKAAYLPSNIEYLARNNGLGTADEALARLVGSDFLVFGVGFYLACPFLVPIDPRCRLVGQKMNPSRTFTPRGAIGIAGVVSAIYPVESPGGYQLYGRTLPAWQTWGNGVDFTSETPWLLQPFDQVHFEIVNEQQYVTMEKAFDSGRYQFKVEPVQFSMAEYKVFTQSIEGEVQTHRARQAAGVAREEARERVLLREWETERQTIGTGDPGGCELDELLGGSTIIAPLSASVWKIKCKVGDIIQSAEDSILILEAMKTEISVKAGKENMGREVTGFGTGVREGAVVGPGDVLIVLK</sequence>
<name>A0ACB8TB06_9AGAM</name>
<keyword evidence="2" id="KW-1185">Reference proteome</keyword>
<proteinExistence type="predicted"/>
<accession>A0ACB8TB06</accession>
<organism evidence="1 2">
    <name type="scientific">Artomyces pyxidatus</name>
    <dbReference type="NCBI Taxonomy" id="48021"/>
    <lineage>
        <taxon>Eukaryota</taxon>
        <taxon>Fungi</taxon>
        <taxon>Dikarya</taxon>
        <taxon>Basidiomycota</taxon>
        <taxon>Agaricomycotina</taxon>
        <taxon>Agaricomycetes</taxon>
        <taxon>Russulales</taxon>
        <taxon>Auriscalpiaceae</taxon>
        <taxon>Artomyces</taxon>
    </lineage>
</organism>
<evidence type="ECO:0000313" key="1">
    <source>
        <dbReference type="EMBL" id="KAI0065226.1"/>
    </source>
</evidence>
<protein>
    <submittedName>
        <fullName evidence="1">Urea carboxylase</fullName>
    </submittedName>
</protein>